<reference evidence="1 2" key="1">
    <citation type="submission" date="2012-10" db="EMBL/GenBank/DDBJ databases">
        <authorList>
            <person name="Zafar N."/>
            <person name="Inman J."/>
            <person name="Hall N."/>
            <person name="Lorenzi H."/>
            <person name="Caler E."/>
        </authorList>
    </citation>
    <scope>NUCLEOTIDE SEQUENCE [LARGE SCALE GENOMIC DNA]</scope>
    <source>
        <strain evidence="1 2">IP1</strain>
    </source>
</reference>
<name>A0A0A1TY09_ENTIV</name>
<accession>A0A0A1TY09</accession>
<organism evidence="1 2">
    <name type="scientific">Entamoeba invadens IP1</name>
    <dbReference type="NCBI Taxonomy" id="370355"/>
    <lineage>
        <taxon>Eukaryota</taxon>
        <taxon>Amoebozoa</taxon>
        <taxon>Evosea</taxon>
        <taxon>Archamoebae</taxon>
        <taxon>Mastigamoebida</taxon>
        <taxon>Entamoebidae</taxon>
        <taxon>Entamoeba</taxon>
    </lineage>
</organism>
<evidence type="ECO:0000313" key="1">
    <source>
        <dbReference type="EMBL" id="ELP83391.1"/>
    </source>
</evidence>
<dbReference type="SUPFAM" id="SSF52047">
    <property type="entry name" value="RNI-like"/>
    <property type="match status" value="1"/>
</dbReference>
<keyword evidence="2" id="KW-1185">Reference proteome</keyword>
<sequence>MHLIEMKVSMPFTKFSVLQKLTLNDCVKAQECDKLFYPSSLKSLSIDSDSTFLKGIGKVSLTSLSIGAAECFTVKKSLIKSLVTLHSLFVSRFDKIEIPISKSITKLVIDNSSQSADLSAFKALTVLGVSNSRIKLKLPKSLKTIFISTIIPELINLQNVNVVELNLFRTDPEKMDLLKSESVTRLSILPFEKRKFEDYQHLFPQLHPLYFN</sequence>
<protein>
    <submittedName>
        <fullName evidence="1">Uncharacterized protein</fullName>
    </submittedName>
</protein>
<gene>
    <name evidence="1" type="ORF">EIN_373460</name>
</gene>
<dbReference type="KEGG" id="eiv:EIN_373460"/>
<dbReference type="Gene3D" id="3.80.10.10">
    <property type="entry name" value="Ribonuclease Inhibitor"/>
    <property type="match status" value="1"/>
</dbReference>
<evidence type="ECO:0000313" key="2">
    <source>
        <dbReference type="Proteomes" id="UP000014680"/>
    </source>
</evidence>
<dbReference type="VEuPathDB" id="AmoebaDB:EIN_373460"/>
<dbReference type="Proteomes" id="UP000014680">
    <property type="component" value="Unassembled WGS sequence"/>
</dbReference>
<dbReference type="RefSeq" id="XP_004182737.1">
    <property type="nucleotide sequence ID" value="XM_004182689.1"/>
</dbReference>
<dbReference type="InterPro" id="IPR032675">
    <property type="entry name" value="LRR_dom_sf"/>
</dbReference>
<dbReference type="AlphaFoldDB" id="A0A0A1TY09"/>
<dbReference type="GeneID" id="14882436"/>
<dbReference type="EMBL" id="KB207268">
    <property type="protein sequence ID" value="ELP83391.1"/>
    <property type="molecule type" value="Genomic_DNA"/>
</dbReference>
<proteinExistence type="predicted"/>